<evidence type="ECO:0000313" key="2">
    <source>
        <dbReference type="EMBL" id="MBW73887.1"/>
    </source>
</evidence>
<feature type="transmembrane region" description="Helical" evidence="1">
    <location>
        <begin position="89"/>
        <end position="110"/>
    </location>
</feature>
<dbReference type="EMBL" id="GGFL01009709">
    <property type="protein sequence ID" value="MBW73887.1"/>
    <property type="molecule type" value="Transcribed_RNA"/>
</dbReference>
<keyword evidence="1" id="KW-1133">Transmembrane helix</keyword>
<keyword evidence="1" id="KW-0812">Transmembrane</keyword>
<organism evidence="2">
    <name type="scientific">Anopheles darlingi</name>
    <name type="common">Mosquito</name>
    <dbReference type="NCBI Taxonomy" id="43151"/>
    <lineage>
        <taxon>Eukaryota</taxon>
        <taxon>Metazoa</taxon>
        <taxon>Ecdysozoa</taxon>
        <taxon>Arthropoda</taxon>
        <taxon>Hexapoda</taxon>
        <taxon>Insecta</taxon>
        <taxon>Pterygota</taxon>
        <taxon>Neoptera</taxon>
        <taxon>Endopterygota</taxon>
        <taxon>Diptera</taxon>
        <taxon>Nematocera</taxon>
        <taxon>Culicoidea</taxon>
        <taxon>Culicidae</taxon>
        <taxon>Anophelinae</taxon>
        <taxon>Anopheles</taxon>
    </lineage>
</organism>
<accession>A0A2M4D8M7</accession>
<feature type="transmembrane region" description="Helical" evidence="1">
    <location>
        <begin position="60"/>
        <end position="83"/>
    </location>
</feature>
<keyword evidence="1" id="KW-0472">Membrane</keyword>
<name>A0A2M4D8M7_ANODA</name>
<reference evidence="2" key="1">
    <citation type="submission" date="2018-01" db="EMBL/GenBank/DDBJ databases">
        <title>An insight into the sialome of Amazonian anophelines.</title>
        <authorList>
            <person name="Ribeiro J.M."/>
            <person name="Scarpassa V."/>
            <person name="Calvo E."/>
        </authorList>
    </citation>
    <scope>NUCLEOTIDE SEQUENCE</scope>
</reference>
<proteinExistence type="predicted"/>
<sequence length="182" mass="21103">MILLVVHVLPFFVLVVWFFCRLSLLVLLVLWWCFVYCWFRCLVVCGRCCRWCACRVLYGFVYFVAEFLFLLCGVWPMCTLLVLSLVGSFVVWLLLRAFVLAWMVLFVLLVRISSCCAGGLKPFAFFVFARHRSQQCFCQGKHRSLGSCYHEDSNRLPGVHCLVGTLPADISMNFWYSLHSLP</sequence>
<dbReference type="AlphaFoldDB" id="A0A2M4D8M7"/>
<evidence type="ECO:0000256" key="1">
    <source>
        <dbReference type="SAM" id="Phobius"/>
    </source>
</evidence>
<protein>
    <submittedName>
        <fullName evidence="2">Uncharacterized protein</fullName>
    </submittedName>
</protein>
<feature type="transmembrane region" description="Helical" evidence="1">
    <location>
        <begin position="12"/>
        <end position="39"/>
    </location>
</feature>